<organism evidence="14 15">
    <name type="scientific">Arenimonas soli</name>
    <dbReference type="NCBI Taxonomy" id="2269504"/>
    <lineage>
        <taxon>Bacteria</taxon>
        <taxon>Pseudomonadati</taxon>
        <taxon>Pseudomonadota</taxon>
        <taxon>Gammaproteobacteria</taxon>
        <taxon>Lysobacterales</taxon>
        <taxon>Lysobacteraceae</taxon>
        <taxon>Arenimonas</taxon>
    </lineage>
</organism>
<evidence type="ECO:0000256" key="9">
    <source>
        <dbReference type="ARBA" id="ARBA00023004"/>
    </source>
</evidence>
<evidence type="ECO:0000256" key="4">
    <source>
        <dbReference type="ARBA" id="ARBA00022519"/>
    </source>
</evidence>
<evidence type="ECO:0000256" key="1">
    <source>
        <dbReference type="ARBA" id="ARBA00004429"/>
    </source>
</evidence>
<feature type="transmembrane region" description="Helical" evidence="12">
    <location>
        <begin position="39"/>
        <end position="59"/>
    </location>
</feature>
<evidence type="ECO:0000256" key="8">
    <source>
        <dbReference type="ARBA" id="ARBA00023002"/>
    </source>
</evidence>
<evidence type="ECO:0000313" key="15">
    <source>
        <dbReference type="Proteomes" id="UP000623419"/>
    </source>
</evidence>
<proteinExistence type="inferred from homology"/>
<evidence type="ECO:0000256" key="10">
    <source>
        <dbReference type="ARBA" id="ARBA00023033"/>
    </source>
</evidence>
<keyword evidence="4" id="KW-0997">Cell inner membrane</keyword>
<keyword evidence="6" id="KW-0479">Metal-binding</keyword>
<keyword evidence="3" id="KW-1003">Cell membrane</keyword>
<dbReference type="Pfam" id="PF00487">
    <property type="entry name" value="FA_desaturase"/>
    <property type="match status" value="1"/>
</dbReference>
<dbReference type="PANTHER" id="PTHR38674:SF1">
    <property type="entry name" value="ALKANE 1-MONOOXYGENASE 1"/>
    <property type="match status" value="1"/>
</dbReference>
<dbReference type="PANTHER" id="PTHR38674">
    <property type="entry name" value="ALKANE 1-MONOOXYGENASE 1"/>
    <property type="match status" value="1"/>
</dbReference>
<keyword evidence="9" id="KW-0408">Iron</keyword>
<dbReference type="InterPro" id="IPR005804">
    <property type="entry name" value="FA_desaturase_dom"/>
</dbReference>
<keyword evidence="10" id="KW-0503">Monooxygenase</keyword>
<comment type="caution">
    <text evidence="14">The sequence shown here is derived from an EMBL/GenBank/DDBJ whole genome shotgun (WGS) entry which is preliminary data.</text>
</comment>
<evidence type="ECO:0000259" key="13">
    <source>
        <dbReference type="Pfam" id="PF00487"/>
    </source>
</evidence>
<evidence type="ECO:0000256" key="6">
    <source>
        <dbReference type="ARBA" id="ARBA00022723"/>
    </source>
</evidence>
<evidence type="ECO:0000256" key="7">
    <source>
        <dbReference type="ARBA" id="ARBA00022989"/>
    </source>
</evidence>
<evidence type="ECO:0000313" key="14">
    <source>
        <dbReference type="EMBL" id="GGA70490.1"/>
    </source>
</evidence>
<feature type="transmembrane region" description="Helical" evidence="12">
    <location>
        <begin position="79"/>
        <end position="99"/>
    </location>
</feature>
<evidence type="ECO:0000256" key="11">
    <source>
        <dbReference type="ARBA" id="ARBA00023136"/>
    </source>
</evidence>
<feature type="transmembrane region" description="Helical" evidence="12">
    <location>
        <begin position="222"/>
        <end position="240"/>
    </location>
</feature>
<protein>
    <submittedName>
        <fullName evidence="14">Alkane 1-monooxygenase 1</fullName>
    </submittedName>
</protein>
<accession>A0ABQ1HDS1</accession>
<feature type="domain" description="Fatty acid desaturase" evidence="13">
    <location>
        <begin position="115"/>
        <end position="336"/>
    </location>
</feature>
<dbReference type="EMBL" id="BMKC01000001">
    <property type="protein sequence ID" value="GGA70490.1"/>
    <property type="molecule type" value="Genomic_DNA"/>
</dbReference>
<evidence type="ECO:0000256" key="3">
    <source>
        <dbReference type="ARBA" id="ARBA00022475"/>
    </source>
</evidence>
<comment type="similarity">
    <text evidence="2">Belongs to the fatty acid desaturase type 1 family. AlkB subfamily.</text>
</comment>
<evidence type="ECO:0000256" key="2">
    <source>
        <dbReference type="ARBA" id="ARBA00010823"/>
    </source>
</evidence>
<dbReference type="RefSeq" id="WP_229668431.1">
    <property type="nucleotide sequence ID" value="NZ_BMKC01000001.1"/>
</dbReference>
<keyword evidence="5 12" id="KW-0812">Transmembrane</keyword>
<keyword evidence="7 12" id="KW-1133">Transmembrane helix</keyword>
<reference evidence="15" key="1">
    <citation type="journal article" date="2019" name="Int. J. Syst. Evol. Microbiol.">
        <title>The Global Catalogue of Microorganisms (GCM) 10K type strain sequencing project: providing services to taxonomists for standard genome sequencing and annotation.</title>
        <authorList>
            <consortium name="The Broad Institute Genomics Platform"/>
            <consortium name="The Broad Institute Genome Sequencing Center for Infectious Disease"/>
            <person name="Wu L."/>
            <person name="Ma J."/>
        </authorList>
    </citation>
    <scope>NUCLEOTIDE SEQUENCE [LARGE SCALE GENOMIC DNA]</scope>
    <source>
        <strain evidence="15">CGMCC 1.15905</strain>
    </source>
</reference>
<evidence type="ECO:0000256" key="5">
    <source>
        <dbReference type="ARBA" id="ARBA00022692"/>
    </source>
</evidence>
<sequence length="366" mass="41034">MGPTAVPNRKRLAFLLVFVVPALMPLAAWLGALTGWPGLMAWFPLFFLFVLLPLADYALGHDPVNVPPERERELSQSPWFRGLTLACLPVHLAVLAWSAHWFVHAGFGFGGSAGWLLSQGLVGGILAINTAHELIHKDGRLEPFVGGLLLASVGYHGFKIEHLRGHHVHVSTPEDASSARFGQSLWHFLPRALWRNTLNAWRLEARRLRGLGLRPLHWRNEMVGWTLAWLALAALCLAWLGPVGLAFFLLQGLFAAGSLEIINYIEHYGLERRRGADGRYERTTHLHSWNSDYALSNLLLFQLQRHSDHHAFPKRRYAILRHHPDSPQLPGGYAAMFVLALLPPLWRRVVDPRVLGFRAAREASGA</sequence>
<keyword evidence="15" id="KW-1185">Reference proteome</keyword>
<keyword evidence="11 12" id="KW-0472">Membrane</keyword>
<keyword evidence="8" id="KW-0560">Oxidoreductase</keyword>
<dbReference type="CDD" id="cd03512">
    <property type="entry name" value="Alkane-hydroxylase"/>
    <property type="match status" value="1"/>
</dbReference>
<dbReference type="InterPro" id="IPR033885">
    <property type="entry name" value="AlkB/XylM"/>
</dbReference>
<feature type="transmembrane region" description="Helical" evidence="12">
    <location>
        <begin position="12"/>
        <end position="33"/>
    </location>
</feature>
<comment type="subcellular location">
    <subcellularLocation>
        <location evidence="1">Cell inner membrane</location>
        <topology evidence="1">Multi-pass membrane protein</topology>
    </subcellularLocation>
</comment>
<feature type="transmembrane region" description="Helical" evidence="12">
    <location>
        <begin position="105"/>
        <end position="128"/>
    </location>
</feature>
<evidence type="ECO:0000256" key="12">
    <source>
        <dbReference type="SAM" id="Phobius"/>
    </source>
</evidence>
<gene>
    <name evidence="14" type="primary">alkB1</name>
    <name evidence="14" type="ORF">GCM10011521_05800</name>
</gene>
<name>A0ABQ1HDS1_9GAMM</name>
<dbReference type="Proteomes" id="UP000623419">
    <property type="component" value="Unassembled WGS sequence"/>
</dbReference>